<evidence type="ECO:0000313" key="4">
    <source>
        <dbReference type="Proteomes" id="UP000034344"/>
    </source>
</evidence>
<dbReference type="PANTHER" id="PTHR16214">
    <property type="entry name" value="TRANSMEMBRANE PROTEIN 260"/>
    <property type="match status" value="1"/>
</dbReference>
<feature type="transmembrane region" description="Helical" evidence="1">
    <location>
        <begin position="348"/>
        <end position="366"/>
    </location>
</feature>
<dbReference type="STRING" id="1618480.US11_C0004G0085"/>
<keyword evidence="1" id="KW-0472">Membrane</keyword>
<feature type="transmembrane region" description="Helical" evidence="1">
    <location>
        <begin position="119"/>
        <end position="136"/>
    </location>
</feature>
<dbReference type="AlphaFoldDB" id="A0A0G0GPT5"/>
<dbReference type="PANTHER" id="PTHR16214:SF3">
    <property type="entry name" value="TRANSMEMBRANE PROTEIN 260"/>
    <property type="match status" value="1"/>
</dbReference>
<evidence type="ECO:0000313" key="3">
    <source>
        <dbReference type="EMBL" id="KKQ01814.1"/>
    </source>
</evidence>
<keyword evidence="1" id="KW-1133">Transmembrane helix</keyword>
<dbReference type="Proteomes" id="UP000034344">
    <property type="component" value="Unassembled WGS sequence"/>
</dbReference>
<feature type="transmembrane region" description="Helical" evidence="1">
    <location>
        <begin position="94"/>
        <end position="113"/>
    </location>
</feature>
<reference evidence="3 4" key="1">
    <citation type="journal article" date="2015" name="Nature">
        <title>rRNA introns, odd ribosomes, and small enigmatic genomes across a large radiation of phyla.</title>
        <authorList>
            <person name="Brown C.T."/>
            <person name="Hug L.A."/>
            <person name="Thomas B.C."/>
            <person name="Sharon I."/>
            <person name="Castelle C.J."/>
            <person name="Singh A."/>
            <person name="Wilkins M.J."/>
            <person name="Williams K.H."/>
            <person name="Banfield J.F."/>
        </authorList>
    </citation>
    <scope>NUCLEOTIDE SEQUENCE [LARGE SCALE GENOMIC DNA]</scope>
</reference>
<dbReference type="InterPro" id="IPR021280">
    <property type="entry name" value="TMEM260-like"/>
</dbReference>
<proteinExistence type="predicted"/>
<feature type="chain" id="PRO_5002532319" description="DUF2723 domain-containing protein" evidence="2">
    <location>
        <begin position="20"/>
        <end position="643"/>
    </location>
</feature>
<dbReference type="InterPro" id="IPR052724">
    <property type="entry name" value="GT117_domain-containing"/>
</dbReference>
<dbReference type="Pfam" id="PF11028">
    <property type="entry name" value="TMEM260-like"/>
    <property type="match status" value="1"/>
</dbReference>
<evidence type="ECO:0000256" key="1">
    <source>
        <dbReference type="SAM" id="Phobius"/>
    </source>
</evidence>
<organism evidence="3 4">
    <name type="scientific">Candidatus Roizmanbacteria bacterium GW2011_GWA2_36_23</name>
    <dbReference type="NCBI Taxonomy" id="1618480"/>
    <lineage>
        <taxon>Bacteria</taxon>
        <taxon>Candidatus Roizmaniibacteriota</taxon>
    </lineage>
</organism>
<accession>A0A0G0GPT5</accession>
<feature type="transmembrane region" description="Helical" evidence="1">
    <location>
        <begin position="255"/>
        <end position="279"/>
    </location>
</feature>
<feature type="transmembrane region" description="Helical" evidence="1">
    <location>
        <begin position="285"/>
        <end position="305"/>
    </location>
</feature>
<evidence type="ECO:0000256" key="2">
    <source>
        <dbReference type="SAM" id="SignalP"/>
    </source>
</evidence>
<sequence>MSIALFLFNLILFSVNQSAYSFGGDSAEYLTVAKTWSLAHPPGYPLYSLLSNLLTHAFPRLSEIYVTNLLSFVPTALTTAILYRVIQILTKDKWISFCSALIYGFLFPVWLYAEVPEVFALNALIVTVITYLILLYNQKPKDIYRYAVFFLLGLSVTHHHTFLLFIPGWYILLKQSKTDFLMQNLAKNLFFLLIGLSFYLYAPIVSRFNPPLGYENAQTPEGFIRLITRASYGTFKAYSSSVPSIVNQLAGIGSFFLYILADFRIIGILLIAAGSFYLLKKNKRFFKFCALTMLIQVIFIFYANFPVGTFSAAISERFLLNIYLLLIFLFPFGLLYTKTLVSNIGSKFLFVFNLFLIGLTAIFFFTNYRQIVPLKKIAVFDNYAKDIMNTVSKKGILSTATDNGTFLSEYYYYVKKFRPDIYFVHQSLLERQFYQDKIKAQYRDLILAATAEEFISKNYSKHEFFAEAPVTQGAWTPVGLLYKYYPTQQLAEKDLDNIIKTNIALWNKYNIPVIDNSNNQFIHIKSVQEAYLRGLVTFSQLLFNYNKDELAVNYLKKIVTKYDRKQVEANRLLMVYYAKRRECSAAKEYKTNFSQKLNQSANNHIASLLNFYYYCDNNNQDVNKYMQLYEKIRQKDRSPLNKL</sequence>
<protein>
    <recommendedName>
        <fullName evidence="5">DUF2723 domain-containing protein</fullName>
    </recommendedName>
</protein>
<name>A0A0G0GPT5_9BACT</name>
<feature type="transmembrane region" description="Helical" evidence="1">
    <location>
        <begin position="64"/>
        <end position="82"/>
    </location>
</feature>
<evidence type="ECO:0008006" key="5">
    <source>
        <dbReference type="Google" id="ProtNLM"/>
    </source>
</evidence>
<feature type="transmembrane region" description="Helical" evidence="1">
    <location>
        <begin position="317"/>
        <end position="336"/>
    </location>
</feature>
<gene>
    <name evidence="3" type="ORF">US11_C0004G0085</name>
</gene>
<feature type="transmembrane region" description="Helical" evidence="1">
    <location>
        <begin position="185"/>
        <end position="202"/>
    </location>
</feature>
<feature type="transmembrane region" description="Helical" evidence="1">
    <location>
        <begin position="148"/>
        <end position="173"/>
    </location>
</feature>
<feature type="signal peptide" evidence="2">
    <location>
        <begin position="1"/>
        <end position="19"/>
    </location>
</feature>
<keyword evidence="2" id="KW-0732">Signal</keyword>
<dbReference type="EMBL" id="LBRS01000004">
    <property type="protein sequence ID" value="KKQ01814.1"/>
    <property type="molecule type" value="Genomic_DNA"/>
</dbReference>
<comment type="caution">
    <text evidence="3">The sequence shown here is derived from an EMBL/GenBank/DDBJ whole genome shotgun (WGS) entry which is preliminary data.</text>
</comment>
<keyword evidence="1" id="KW-0812">Transmembrane</keyword>